<comment type="caution">
    <text evidence="1">The sequence shown here is derived from an EMBL/GenBank/DDBJ whole genome shotgun (WGS) entry which is preliminary data.</text>
</comment>
<accession>A0A0F9M2M9</accession>
<dbReference type="EMBL" id="LAZR01009733">
    <property type="protein sequence ID" value="KKM70890.1"/>
    <property type="molecule type" value="Genomic_DNA"/>
</dbReference>
<gene>
    <name evidence="1" type="ORF">LCGC14_1436200</name>
</gene>
<protein>
    <submittedName>
        <fullName evidence="1">Uncharacterized protein</fullName>
    </submittedName>
</protein>
<reference evidence="1" key="1">
    <citation type="journal article" date="2015" name="Nature">
        <title>Complex archaea that bridge the gap between prokaryotes and eukaryotes.</title>
        <authorList>
            <person name="Spang A."/>
            <person name="Saw J.H."/>
            <person name="Jorgensen S.L."/>
            <person name="Zaremba-Niedzwiedzka K."/>
            <person name="Martijn J."/>
            <person name="Lind A.E."/>
            <person name="van Eijk R."/>
            <person name="Schleper C."/>
            <person name="Guy L."/>
            <person name="Ettema T.J."/>
        </authorList>
    </citation>
    <scope>NUCLEOTIDE SEQUENCE</scope>
</reference>
<proteinExistence type="predicted"/>
<evidence type="ECO:0000313" key="1">
    <source>
        <dbReference type="EMBL" id="KKM70890.1"/>
    </source>
</evidence>
<name>A0A0F9M2M9_9ZZZZ</name>
<organism evidence="1">
    <name type="scientific">marine sediment metagenome</name>
    <dbReference type="NCBI Taxonomy" id="412755"/>
    <lineage>
        <taxon>unclassified sequences</taxon>
        <taxon>metagenomes</taxon>
        <taxon>ecological metagenomes</taxon>
    </lineage>
</organism>
<dbReference type="AlphaFoldDB" id="A0A0F9M2M9"/>
<sequence length="142" mass="16643">MVTKMVNTRANQTLPKTMVATRPRIEEWVVPDEETFIARDRRTCDCALTYVHRKRHGALGVGIEIRLCCLAKKMEELAGLPPGTFFFAMDFKPTWKWDCNAMQKRHVRQSDGSIVEEETRLGNPPRWLRERMEKKNIKIRNL</sequence>